<reference evidence="4 5" key="1">
    <citation type="submission" date="2020-08" db="EMBL/GenBank/DDBJ databases">
        <title>Genomic Encyclopedia of Type Strains, Phase IV (KMG-IV): sequencing the most valuable type-strain genomes for metagenomic binning, comparative biology and taxonomic classification.</title>
        <authorList>
            <person name="Goeker M."/>
        </authorList>
    </citation>
    <scope>NUCLEOTIDE SEQUENCE [LARGE SCALE GENOMIC DNA]</scope>
    <source>
        <strain evidence="4 5">DSM 104969</strain>
    </source>
</reference>
<evidence type="ECO:0000313" key="5">
    <source>
        <dbReference type="Proteomes" id="UP000555103"/>
    </source>
</evidence>
<organism evidence="4 5">
    <name type="scientific">Dysgonomonas hofstadii</name>
    <dbReference type="NCBI Taxonomy" id="637886"/>
    <lineage>
        <taxon>Bacteria</taxon>
        <taxon>Pseudomonadati</taxon>
        <taxon>Bacteroidota</taxon>
        <taxon>Bacteroidia</taxon>
        <taxon>Bacteroidales</taxon>
        <taxon>Dysgonomonadaceae</taxon>
        <taxon>Dysgonomonas</taxon>
    </lineage>
</organism>
<name>A0A840CNI7_9BACT</name>
<evidence type="ECO:0000256" key="2">
    <source>
        <dbReference type="SAM" id="SignalP"/>
    </source>
</evidence>
<accession>A0A840CNI7</accession>
<dbReference type="SUPFAM" id="SSF56925">
    <property type="entry name" value="OMPA-like"/>
    <property type="match status" value="1"/>
</dbReference>
<proteinExistence type="predicted"/>
<comment type="caution">
    <text evidence="4">The sequence shown here is derived from an EMBL/GenBank/DDBJ whole genome shotgun (WGS) entry which is preliminary data.</text>
</comment>
<feature type="chain" id="PRO_5033034776" evidence="2">
    <location>
        <begin position="21"/>
        <end position="156"/>
    </location>
</feature>
<protein>
    <submittedName>
        <fullName evidence="4">Opacity protein-like surface antigen</fullName>
    </submittedName>
</protein>
<evidence type="ECO:0000259" key="3">
    <source>
        <dbReference type="Pfam" id="PF13505"/>
    </source>
</evidence>
<sequence>MKKGFLFIILISAITSNAFTQENKNSLQANVLYGSKIETVGFGLTFNLTGQKHEFSPSANFFLPKSGFKVTEINLDYHRLYGIKDRIKIFPIIGLALSNWNGDYVEDKTTKFGLNLGLGGRYNIDDRFHAGFQYKYSVMSNSGSQSAPMLTIGYKL</sequence>
<feature type="domain" description="Outer membrane protein beta-barrel" evidence="3">
    <location>
        <begin position="23"/>
        <end position="140"/>
    </location>
</feature>
<dbReference type="RefSeq" id="WP_183308490.1">
    <property type="nucleotide sequence ID" value="NZ_JACIEP010000016.1"/>
</dbReference>
<keyword evidence="1 2" id="KW-0732">Signal</keyword>
<gene>
    <name evidence="4" type="ORF">GGR21_003578</name>
</gene>
<feature type="signal peptide" evidence="2">
    <location>
        <begin position="1"/>
        <end position="20"/>
    </location>
</feature>
<dbReference type="AlphaFoldDB" id="A0A840CNI7"/>
<evidence type="ECO:0000313" key="4">
    <source>
        <dbReference type="EMBL" id="MBB4037657.1"/>
    </source>
</evidence>
<dbReference type="EMBL" id="JACIEP010000016">
    <property type="protein sequence ID" value="MBB4037657.1"/>
    <property type="molecule type" value="Genomic_DNA"/>
</dbReference>
<dbReference type="Proteomes" id="UP000555103">
    <property type="component" value="Unassembled WGS sequence"/>
</dbReference>
<dbReference type="Gene3D" id="2.40.160.20">
    <property type="match status" value="1"/>
</dbReference>
<dbReference type="InterPro" id="IPR011250">
    <property type="entry name" value="OMP/PagP_B-barrel"/>
</dbReference>
<dbReference type="Pfam" id="PF13505">
    <property type="entry name" value="OMP_b-brl"/>
    <property type="match status" value="1"/>
</dbReference>
<keyword evidence="5" id="KW-1185">Reference proteome</keyword>
<evidence type="ECO:0000256" key="1">
    <source>
        <dbReference type="ARBA" id="ARBA00022729"/>
    </source>
</evidence>
<dbReference type="InterPro" id="IPR027385">
    <property type="entry name" value="Beta-barrel_OMP"/>
</dbReference>